<dbReference type="RefSeq" id="WP_121102175.1">
    <property type="nucleotide sequence ID" value="NZ_RBII01000002.1"/>
</dbReference>
<evidence type="ECO:0000256" key="1">
    <source>
        <dbReference type="ARBA" id="ARBA00004141"/>
    </source>
</evidence>
<dbReference type="GO" id="GO:0016787">
    <property type="term" value="F:hydrolase activity"/>
    <property type="evidence" value="ECO:0007669"/>
    <property type="project" value="TreeGrafter"/>
</dbReference>
<dbReference type="EMBL" id="RBII01000002">
    <property type="protein sequence ID" value="RKQ69455.1"/>
    <property type="molecule type" value="Genomic_DNA"/>
</dbReference>
<comment type="subcellular location">
    <subcellularLocation>
        <location evidence="1">Membrane</location>
        <topology evidence="1">Multi-pass membrane protein</topology>
    </subcellularLocation>
</comment>
<keyword evidence="3 6" id="KW-0812">Transmembrane</keyword>
<dbReference type="PANTHER" id="PTHR31885:SF6">
    <property type="entry name" value="GH04784P"/>
    <property type="match status" value="1"/>
</dbReference>
<feature type="transmembrane region" description="Helical" evidence="6">
    <location>
        <begin position="82"/>
        <end position="100"/>
    </location>
</feature>
<protein>
    <submittedName>
        <fullName evidence="7">Putative membrane protein YhhN</fullName>
    </submittedName>
</protein>
<evidence type="ECO:0000256" key="2">
    <source>
        <dbReference type="ARBA" id="ARBA00007375"/>
    </source>
</evidence>
<proteinExistence type="inferred from homology"/>
<accession>A0A420WEP4</accession>
<dbReference type="Pfam" id="PF07947">
    <property type="entry name" value="YhhN"/>
    <property type="match status" value="1"/>
</dbReference>
<reference evidence="7 8" key="1">
    <citation type="submission" date="2018-10" db="EMBL/GenBank/DDBJ databases">
        <title>Genomic Encyclopedia of Type Strains, Phase IV (KMG-IV): sequencing the most valuable type-strain genomes for metagenomic binning, comparative biology and taxonomic classification.</title>
        <authorList>
            <person name="Goeker M."/>
        </authorList>
    </citation>
    <scope>NUCLEOTIDE SEQUENCE [LARGE SCALE GENOMIC DNA]</scope>
    <source>
        <strain evidence="7 8">DSM 22008</strain>
    </source>
</reference>
<evidence type="ECO:0000256" key="5">
    <source>
        <dbReference type="ARBA" id="ARBA00023136"/>
    </source>
</evidence>
<feature type="transmembrane region" description="Helical" evidence="6">
    <location>
        <begin position="106"/>
        <end position="124"/>
    </location>
</feature>
<dbReference type="Proteomes" id="UP000282211">
    <property type="component" value="Unassembled WGS sequence"/>
</dbReference>
<sequence length="212" mass="23413">MALLGLYCLLVIALLLAELKQVRRAQMIFKPAAAFGFVLLALQQGALETDFGILIFIGLVACALGDIFLLSRHSQAMFKSGMAAFAIGHVFFIFAANHISNPNITLFYWGGSLLFGVILAYIVFRYLKPRLPKDLVWPVGFYTLIISAMIIYALQSDFLGPHIYIVPAALLFAISDLFVARDRFIRPSSNNAILITPLYFTAQALFALSVTV</sequence>
<name>A0A420WEP4_9PROT</name>
<comment type="caution">
    <text evidence="7">The sequence shown here is derived from an EMBL/GenBank/DDBJ whole genome shotgun (WGS) entry which is preliminary data.</text>
</comment>
<dbReference type="InParanoid" id="A0A420WEP4"/>
<feature type="transmembrane region" description="Helical" evidence="6">
    <location>
        <begin position="136"/>
        <end position="155"/>
    </location>
</feature>
<dbReference type="OrthoDB" id="345840at2"/>
<keyword evidence="8" id="KW-1185">Reference proteome</keyword>
<keyword evidence="5 6" id="KW-0472">Membrane</keyword>
<dbReference type="AlphaFoldDB" id="A0A420WEP4"/>
<evidence type="ECO:0000313" key="8">
    <source>
        <dbReference type="Proteomes" id="UP000282211"/>
    </source>
</evidence>
<organism evidence="7 8">
    <name type="scientific">Litorimonas taeanensis</name>
    <dbReference type="NCBI Taxonomy" id="568099"/>
    <lineage>
        <taxon>Bacteria</taxon>
        <taxon>Pseudomonadati</taxon>
        <taxon>Pseudomonadota</taxon>
        <taxon>Alphaproteobacteria</taxon>
        <taxon>Maricaulales</taxon>
        <taxon>Robiginitomaculaceae</taxon>
    </lineage>
</organism>
<dbReference type="GO" id="GO:0016020">
    <property type="term" value="C:membrane"/>
    <property type="evidence" value="ECO:0007669"/>
    <property type="project" value="UniProtKB-SubCell"/>
</dbReference>
<evidence type="ECO:0000256" key="4">
    <source>
        <dbReference type="ARBA" id="ARBA00022989"/>
    </source>
</evidence>
<evidence type="ECO:0000256" key="6">
    <source>
        <dbReference type="SAM" id="Phobius"/>
    </source>
</evidence>
<feature type="transmembrane region" description="Helical" evidence="6">
    <location>
        <begin position="192"/>
        <end position="210"/>
    </location>
</feature>
<gene>
    <name evidence="7" type="ORF">DES40_2256</name>
</gene>
<evidence type="ECO:0000256" key="3">
    <source>
        <dbReference type="ARBA" id="ARBA00022692"/>
    </source>
</evidence>
<feature type="transmembrane region" description="Helical" evidence="6">
    <location>
        <begin position="161"/>
        <end position="180"/>
    </location>
</feature>
<dbReference type="PANTHER" id="PTHR31885">
    <property type="entry name" value="GH04784P"/>
    <property type="match status" value="1"/>
</dbReference>
<keyword evidence="4 6" id="KW-1133">Transmembrane helix</keyword>
<feature type="transmembrane region" description="Helical" evidence="6">
    <location>
        <begin position="51"/>
        <end position="70"/>
    </location>
</feature>
<evidence type="ECO:0000313" key="7">
    <source>
        <dbReference type="EMBL" id="RKQ69455.1"/>
    </source>
</evidence>
<comment type="similarity">
    <text evidence="2">Belongs to the TMEM86 family.</text>
</comment>
<dbReference type="InterPro" id="IPR012506">
    <property type="entry name" value="TMEM86B-like"/>
</dbReference>